<dbReference type="Gene3D" id="1.25.40.10">
    <property type="entry name" value="Tetratricopeptide repeat domain"/>
    <property type="match status" value="1"/>
</dbReference>
<reference evidence="1 2" key="1">
    <citation type="submission" date="2020-02" db="EMBL/GenBank/DDBJ databases">
        <title>Partial ammonium oxidation to N2 by heterotrophic bacteria.</title>
        <authorList>
            <person name="Wu M."/>
        </authorList>
    </citation>
    <scope>NUCLEOTIDE SEQUENCE [LARGE SCALE GENOMIC DNA]</scope>
    <source>
        <strain evidence="1 2">HO-1</strain>
    </source>
</reference>
<organism evidence="1 2">
    <name type="scientific">Alcaligenes ammonioxydans</name>
    <dbReference type="NCBI Taxonomy" id="2582914"/>
    <lineage>
        <taxon>Bacteria</taxon>
        <taxon>Pseudomonadati</taxon>
        <taxon>Pseudomonadota</taxon>
        <taxon>Betaproteobacteria</taxon>
        <taxon>Burkholderiales</taxon>
        <taxon>Alcaligenaceae</taxon>
        <taxon>Alcaligenes</taxon>
    </lineage>
</organism>
<evidence type="ECO:0000313" key="1">
    <source>
        <dbReference type="EMBL" id="QXX78874.1"/>
    </source>
</evidence>
<accession>A0ABX8STB4</accession>
<dbReference type="EMBL" id="CP049362">
    <property type="protein sequence ID" value="QXX78874.1"/>
    <property type="molecule type" value="Genomic_DNA"/>
</dbReference>
<evidence type="ECO:0000313" key="2">
    <source>
        <dbReference type="Proteomes" id="UP000826050"/>
    </source>
</evidence>
<sequence>MQTPVQPPHHALSQRDELACWRHWIAQGNLAFQSRNYTNALAHYQQARASVRPLLFNASDGADATIAAWVIAHLNLADACEQLGQSDEQGLHLCTAHETLCCAAANTHLADDWRMAAWQHSRRTYAELARYARRYPHHVATCSALFLGAVSPQERSFSH</sequence>
<dbReference type="Proteomes" id="UP000826050">
    <property type="component" value="Chromosome"/>
</dbReference>
<name>A0ABX8STB4_9BURK</name>
<dbReference type="SUPFAM" id="SSF48452">
    <property type="entry name" value="TPR-like"/>
    <property type="match status" value="1"/>
</dbReference>
<protein>
    <submittedName>
        <fullName evidence="1">Uncharacterized protein</fullName>
    </submittedName>
</protein>
<keyword evidence="2" id="KW-1185">Reference proteome</keyword>
<dbReference type="RefSeq" id="WP_003801203.1">
    <property type="nucleotide sequence ID" value="NZ_CP049362.1"/>
</dbReference>
<dbReference type="InterPro" id="IPR011990">
    <property type="entry name" value="TPR-like_helical_dom_sf"/>
</dbReference>
<gene>
    <name evidence="1" type="ORF">FE795_07515</name>
</gene>
<proteinExistence type="predicted"/>